<evidence type="ECO:0000313" key="3">
    <source>
        <dbReference type="Proteomes" id="UP001610861"/>
    </source>
</evidence>
<dbReference type="RefSeq" id="WP_396640146.1">
    <property type="nucleotide sequence ID" value="NZ_JBIQWL010000002.1"/>
</dbReference>
<proteinExistence type="predicted"/>
<comment type="caution">
    <text evidence="2">The sequence shown here is derived from an EMBL/GenBank/DDBJ whole genome shotgun (WGS) entry which is preliminary data.</text>
</comment>
<evidence type="ECO:0000259" key="1">
    <source>
        <dbReference type="PROSITE" id="PS50902"/>
    </source>
</evidence>
<dbReference type="Proteomes" id="UP001610861">
    <property type="component" value="Unassembled WGS sequence"/>
</dbReference>
<reference evidence="2 3" key="1">
    <citation type="submission" date="2024-09" db="EMBL/GenBank/DDBJ databases">
        <authorList>
            <person name="Pan X."/>
        </authorList>
    </citation>
    <scope>NUCLEOTIDE SEQUENCE [LARGE SCALE GENOMIC DNA]</scope>
    <source>
        <strain evidence="2 3">B2969</strain>
    </source>
</reference>
<evidence type="ECO:0000313" key="2">
    <source>
        <dbReference type="EMBL" id="MFH8250213.1"/>
    </source>
</evidence>
<dbReference type="InterPro" id="IPR008254">
    <property type="entry name" value="Flavodoxin/NO_synth"/>
</dbReference>
<keyword evidence="3" id="KW-1185">Reference proteome</keyword>
<sequence>MRALVVYETMFGNTGRVAAAVADGMSDGADVTLMDVVDAPTEIPAGIDMVVVGGPTHVFSMSRVSTRRNAARRGAAFTDVPGGIREWLEALPAATTHVSFAAFDTRVDFPLLPGAASRAASKRAESLGFDVSEPASFLVEGYEGPLVEGQLELARQWGHGLTEHLAG</sequence>
<organism evidence="2 3">
    <name type="scientific">Microbacterium alkaliflavum</name>
    <dbReference type="NCBI Taxonomy" id="3248839"/>
    <lineage>
        <taxon>Bacteria</taxon>
        <taxon>Bacillati</taxon>
        <taxon>Actinomycetota</taxon>
        <taxon>Actinomycetes</taxon>
        <taxon>Micrococcales</taxon>
        <taxon>Microbacteriaceae</taxon>
        <taxon>Microbacterium</taxon>
    </lineage>
</organism>
<dbReference type="EMBL" id="JBIQWL010000002">
    <property type="protein sequence ID" value="MFH8250213.1"/>
    <property type="molecule type" value="Genomic_DNA"/>
</dbReference>
<gene>
    <name evidence="2" type="ORF">ACH3VR_07600</name>
</gene>
<dbReference type="InterPro" id="IPR029039">
    <property type="entry name" value="Flavoprotein-like_sf"/>
</dbReference>
<dbReference type="InterPro" id="IPR001226">
    <property type="entry name" value="Flavodoxin_CS"/>
</dbReference>
<dbReference type="PROSITE" id="PS00201">
    <property type="entry name" value="FLAVODOXIN"/>
    <property type="match status" value="1"/>
</dbReference>
<dbReference type="Gene3D" id="3.40.50.360">
    <property type="match status" value="1"/>
</dbReference>
<feature type="domain" description="Flavodoxin-like" evidence="1">
    <location>
        <begin position="3"/>
        <end position="162"/>
    </location>
</feature>
<dbReference type="SUPFAM" id="SSF52218">
    <property type="entry name" value="Flavoproteins"/>
    <property type="match status" value="1"/>
</dbReference>
<name>A0ABW7Q7S4_9MICO</name>
<accession>A0ABW7Q7S4</accession>
<protein>
    <submittedName>
        <fullName evidence="2">Flavodoxin family protein</fullName>
    </submittedName>
</protein>
<dbReference type="PROSITE" id="PS50902">
    <property type="entry name" value="FLAVODOXIN_LIKE"/>
    <property type="match status" value="1"/>
</dbReference>